<keyword evidence="9 11" id="KW-0012">Acyltransferase</keyword>
<comment type="similarity">
    <text evidence="3 11">Belongs to the long-chain O-acyltransferase family.</text>
</comment>
<keyword evidence="6 11" id="KW-0808">Transferase</keyword>
<dbReference type="EC" id="2.3.1.20" evidence="4 11"/>
<dbReference type="SUPFAM" id="SSF52777">
    <property type="entry name" value="CoA-dependent acyltransferases"/>
    <property type="match status" value="1"/>
</dbReference>
<evidence type="ECO:0000256" key="8">
    <source>
        <dbReference type="ARBA" id="ARBA00023098"/>
    </source>
</evidence>
<evidence type="ECO:0000256" key="2">
    <source>
        <dbReference type="ARBA" id="ARBA00005189"/>
    </source>
</evidence>
<dbReference type="InterPro" id="IPR045034">
    <property type="entry name" value="O-acyltransferase_WSD1-like"/>
</dbReference>
<sequence>MQQLSGHDATFLALDTGNSSGHSGSVALLGAGRTLTRADVVAQVEARLPAALCRRLAPVPLGLDLPYWVAAVPDLDVHVQEETLPAGAGLPELAALVADRHAQRLDRSRPLWELTLISGVEGRQALYLKIHHAMVDGVGGNDLLLALFGPDAPPPAPPLLSSPSARHLLVRSVASIPGRTGRTVRTVAGVVRRLPDVGAELLRRAPATPLSGPVSPHRQLALVPLDLAEIRKVREALGLTVNDVAVAVTAGALRTWLGEADALPVEPLVAAVPMSLRAAESSGGNVFTLLVAPLPTDVADPRGRALAAAESIRAARAAQGALPPTTLTDLTALAVPALAGPGLGLAARLGLVSRLRPFNLMLSTVPGPRETLSCAGVPFTAYYPLSQVAEGQRLNVTMFGYAGALHVGLLADAALDLDVERLAELMRAELAALVAVSG</sequence>
<dbReference type="Pfam" id="PF03007">
    <property type="entry name" value="WS_DGAT_cat"/>
    <property type="match status" value="1"/>
</dbReference>
<dbReference type="Gene3D" id="3.30.559.10">
    <property type="entry name" value="Chloramphenicol acetyltransferase-like domain"/>
    <property type="match status" value="1"/>
</dbReference>
<evidence type="ECO:0000256" key="9">
    <source>
        <dbReference type="ARBA" id="ARBA00023315"/>
    </source>
</evidence>
<evidence type="ECO:0000259" key="12">
    <source>
        <dbReference type="Pfam" id="PF03007"/>
    </source>
</evidence>
<protein>
    <recommendedName>
        <fullName evidence="4 11">Diacylglycerol O-acyltransferase</fullName>
        <ecNumber evidence="4 11">2.3.1.20</ecNumber>
    </recommendedName>
</protein>
<accession>A0ABN1GDU3</accession>
<dbReference type="PANTHER" id="PTHR31650:SF1">
    <property type="entry name" value="WAX ESTER SYNTHASE_DIACYLGLYCEROL ACYLTRANSFERASE 4-RELATED"/>
    <property type="match status" value="1"/>
</dbReference>
<gene>
    <name evidence="14" type="ORF">GCM10009547_08980</name>
</gene>
<reference evidence="14 15" key="1">
    <citation type="journal article" date="2019" name="Int. J. Syst. Evol. Microbiol.">
        <title>The Global Catalogue of Microorganisms (GCM) 10K type strain sequencing project: providing services to taxonomists for standard genome sequencing and annotation.</title>
        <authorList>
            <consortium name="The Broad Institute Genomics Platform"/>
            <consortium name="The Broad Institute Genome Sequencing Center for Infectious Disease"/>
            <person name="Wu L."/>
            <person name="Ma J."/>
        </authorList>
    </citation>
    <scope>NUCLEOTIDE SEQUENCE [LARGE SCALE GENOMIC DNA]</scope>
    <source>
        <strain evidence="14 15">JCM 10671</strain>
    </source>
</reference>
<dbReference type="InterPro" id="IPR014292">
    <property type="entry name" value="Acyl_transf_WS/DGAT"/>
</dbReference>
<comment type="catalytic activity">
    <reaction evidence="10 11">
        <text>an acyl-CoA + a 1,2-diacyl-sn-glycerol = a triacyl-sn-glycerol + CoA</text>
        <dbReference type="Rhea" id="RHEA:10868"/>
        <dbReference type="ChEBI" id="CHEBI:17815"/>
        <dbReference type="ChEBI" id="CHEBI:57287"/>
        <dbReference type="ChEBI" id="CHEBI:58342"/>
        <dbReference type="ChEBI" id="CHEBI:64615"/>
        <dbReference type="EC" id="2.3.1.20"/>
    </reaction>
</comment>
<dbReference type="InterPro" id="IPR009721">
    <property type="entry name" value="O-acyltransferase_WSD1_C"/>
</dbReference>
<evidence type="ECO:0000259" key="13">
    <source>
        <dbReference type="Pfam" id="PF06974"/>
    </source>
</evidence>
<dbReference type="PANTHER" id="PTHR31650">
    <property type="entry name" value="O-ACYLTRANSFERASE (WSD1-LIKE) FAMILY PROTEIN"/>
    <property type="match status" value="1"/>
</dbReference>
<evidence type="ECO:0000256" key="6">
    <source>
        <dbReference type="ARBA" id="ARBA00022679"/>
    </source>
</evidence>
<evidence type="ECO:0000256" key="7">
    <source>
        <dbReference type="ARBA" id="ARBA00022798"/>
    </source>
</evidence>
<keyword evidence="15" id="KW-1185">Reference proteome</keyword>
<feature type="domain" description="O-acyltransferase WSD1-like N-terminal" evidence="12">
    <location>
        <begin position="4"/>
        <end position="245"/>
    </location>
</feature>
<organism evidence="14 15">
    <name type="scientific">Sporichthya brevicatena</name>
    <dbReference type="NCBI Taxonomy" id="171442"/>
    <lineage>
        <taxon>Bacteria</taxon>
        <taxon>Bacillati</taxon>
        <taxon>Actinomycetota</taxon>
        <taxon>Actinomycetes</taxon>
        <taxon>Sporichthyales</taxon>
        <taxon>Sporichthyaceae</taxon>
        <taxon>Sporichthya</taxon>
    </lineage>
</organism>
<comment type="caution">
    <text evidence="14">The sequence shown here is derived from an EMBL/GenBank/DDBJ whole genome shotgun (WGS) entry which is preliminary data.</text>
</comment>
<dbReference type="InterPro" id="IPR023213">
    <property type="entry name" value="CAT-like_dom_sf"/>
</dbReference>
<evidence type="ECO:0000256" key="1">
    <source>
        <dbReference type="ARBA" id="ARBA00004771"/>
    </source>
</evidence>
<proteinExistence type="inferred from homology"/>
<evidence type="ECO:0000256" key="11">
    <source>
        <dbReference type="RuleBase" id="RU361241"/>
    </source>
</evidence>
<evidence type="ECO:0000256" key="5">
    <source>
        <dbReference type="ARBA" id="ARBA00022516"/>
    </source>
</evidence>
<keyword evidence="5 11" id="KW-0444">Lipid biosynthesis</keyword>
<dbReference type="RefSeq" id="WP_344602046.1">
    <property type="nucleotide sequence ID" value="NZ_BAAAHE010000007.1"/>
</dbReference>
<comment type="pathway">
    <text evidence="1 11">Glycerolipid metabolism; triacylglycerol biosynthesis.</text>
</comment>
<dbReference type="NCBIfam" id="TIGR02946">
    <property type="entry name" value="acyl_WS_DGAT"/>
    <property type="match status" value="1"/>
</dbReference>
<evidence type="ECO:0000256" key="3">
    <source>
        <dbReference type="ARBA" id="ARBA00009587"/>
    </source>
</evidence>
<keyword evidence="8 11" id="KW-0443">Lipid metabolism</keyword>
<feature type="domain" description="O-acyltransferase WSD1 C-terminal" evidence="13">
    <location>
        <begin position="284"/>
        <end position="433"/>
    </location>
</feature>
<evidence type="ECO:0000256" key="10">
    <source>
        <dbReference type="ARBA" id="ARBA00048109"/>
    </source>
</evidence>
<evidence type="ECO:0000313" key="14">
    <source>
        <dbReference type="EMBL" id="GAA0609129.1"/>
    </source>
</evidence>
<dbReference type="Pfam" id="PF06974">
    <property type="entry name" value="WS_DGAT_C"/>
    <property type="match status" value="1"/>
</dbReference>
<dbReference type="Proteomes" id="UP001500957">
    <property type="component" value="Unassembled WGS sequence"/>
</dbReference>
<keyword evidence="7 11" id="KW-0319">Glycerol metabolism</keyword>
<dbReference type="EMBL" id="BAAAHE010000007">
    <property type="protein sequence ID" value="GAA0609129.1"/>
    <property type="molecule type" value="Genomic_DNA"/>
</dbReference>
<evidence type="ECO:0000313" key="15">
    <source>
        <dbReference type="Proteomes" id="UP001500957"/>
    </source>
</evidence>
<dbReference type="InterPro" id="IPR004255">
    <property type="entry name" value="O-acyltransferase_WSD1_N"/>
</dbReference>
<comment type="pathway">
    <text evidence="2">Lipid metabolism.</text>
</comment>
<evidence type="ECO:0000256" key="4">
    <source>
        <dbReference type="ARBA" id="ARBA00013244"/>
    </source>
</evidence>
<name>A0ABN1GDU3_9ACTN</name>